<organism evidence="2 3">
    <name type="scientific">Plicaturopsis crispa FD-325 SS-3</name>
    <dbReference type="NCBI Taxonomy" id="944288"/>
    <lineage>
        <taxon>Eukaryota</taxon>
        <taxon>Fungi</taxon>
        <taxon>Dikarya</taxon>
        <taxon>Basidiomycota</taxon>
        <taxon>Agaricomycotina</taxon>
        <taxon>Agaricomycetes</taxon>
        <taxon>Agaricomycetidae</taxon>
        <taxon>Amylocorticiales</taxon>
        <taxon>Amylocorticiaceae</taxon>
        <taxon>Plicatura</taxon>
        <taxon>Plicaturopsis crispa</taxon>
    </lineage>
</organism>
<dbReference type="HOGENOM" id="CLU_073900_0_0_1"/>
<protein>
    <recommendedName>
        <fullName evidence="4">PNPLA domain-containing protein</fullName>
    </recommendedName>
</protein>
<evidence type="ECO:0000256" key="1">
    <source>
        <dbReference type="SAM" id="SignalP"/>
    </source>
</evidence>
<feature type="signal peptide" evidence="1">
    <location>
        <begin position="1"/>
        <end position="22"/>
    </location>
</feature>
<dbReference type="AlphaFoldDB" id="A0A0C9T610"/>
<dbReference type="EMBL" id="KN832576">
    <property type="protein sequence ID" value="KII83558.1"/>
    <property type="molecule type" value="Genomic_DNA"/>
</dbReference>
<gene>
    <name evidence="2" type="ORF">PLICRDRAFT_32885</name>
</gene>
<dbReference type="Proteomes" id="UP000053263">
    <property type="component" value="Unassembled WGS sequence"/>
</dbReference>
<evidence type="ECO:0008006" key="4">
    <source>
        <dbReference type="Google" id="ProtNLM"/>
    </source>
</evidence>
<reference evidence="2 3" key="1">
    <citation type="submission" date="2014-06" db="EMBL/GenBank/DDBJ databases">
        <title>Evolutionary Origins and Diversification of the Mycorrhizal Mutualists.</title>
        <authorList>
            <consortium name="DOE Joint Genome Institute"/>
            <consortium name="Mycorrhizal Genomics Consortium"/>
            <person name="Kohler A."/>
            <person name="Kuo A."/>
            <person name="Nagy L.G."/>
            <person name="Floudas D."/>
            <person name="Copeland A."/>
            <person name="Barry K.W."/>
            <person name="Cichocki N."/>
            <person name="Veneault-Fourrey C."/>
            <person name="LaButti K."/>
            <person name="Lindquist E.A."/>
            <person name="Lipzen A."/>
            <person name="Lundell T."/>
            <person name="Morin E."/>
            <person name="Murat C."/>
            <person name="Riley R."/>
            <person name="Ohm R."/>
            <person name="Sun H."/>
            <person name="Tunlid A."/>
            <person name="Henrissat B."/>
            <person name="Grigoriev I.V."/>
            <person name="Hibbett D.S."/>
            <person name="Martin F."/>
        </authorList>
    </citation>
    <scope>NUCLEOTIDE SEQUENCE [LARGE SCALE GENOMIC DNA]</scope>
    <source>
        <strain evidence="2 3">FD-325 SS-3</strain>
    </source>
</reference>
<accession>A0A0C9T610</accession>
<evidence type="ECO:0000313" key="2">
    <source>
        <dbReference type="EMBL" id="KII83558.1"/>
    </source>
</evidence>
<name>A0A0C9T610_PLICR</name>
<keyword evidence="1" id="KW-0732">Signal</keyword>
<evidence type="ECO:0000313" key="3">
    <source>
        <dbReference type="Proteomes" id="UP000053263"/>
    </source>
</evidence>
<keyword evidence="3" id="KW-1185">Reference proteome</keyword>
<feature type="chain" id="PRO_5002203326" description="PNPLA domain-containing protein" evidence="1">
    <location>
        <begin position="23"/>
        <end position="326"/>
    </location>
</feature>
<proteinExistence type="predicted"/>
<sequence>MTGTSMGGLMQTCIWMFHVVAPLAYESISVTEKNAEQWCRTMCDSKGQSIPYQHQLSLISKALSAMPQVECVRFTEQGKRTPMFFKGLEYCAGTPREPPPAYQSKYSVRYLRMMSAVFGDELTGKLLLNHLTTITVGHYDARVFSEGVLPIVRARRVYGRCIFAVMVLTRPLAFTTSLKHILEQLPPVDTLEYYQRMKLPASLIRRLEKINTPSLPPTSICVNIPVDEAQNGYSPILHPGYLSAVQKALYPLSFTCPRLRLIRYGNVLWKMDKEAEMWTPKPDTPTMGWWRHVDVNRIADGVAAIVESERSSDEVTLESMGRFWRM</sequence>